<dbReference type="InterPro" id="IPR004254">
    <property type="entry name" value="AdipoR/HlyIII-related"/>
</dbReference>
<dbReference type="VEuPathDB" id="TriTrypDB:Lsey_0004_0820"/>
<dbReference type="PANTHER" id="PTHR20855">
    <property type="entry name" value="ADIPOR/PROGESTIN RECEPTOR-RELATED"/>
    <property type="match status" value="1"/>
</dbReference>
<dbReference type="OMA" id="EHECNDE"/>
<dbReference type="GO" id="GO:0016020">
    <property type="term" value="C:membrane"/>
    <property type="evidence" value="ECO:0007669"/>
    <property type="project" value="UniProtKB-SubCell"/>
</dbReference>
<feature type="transmembrane region" description="Helical" evidence="8">
    <location>
        <begin position="162"/>
        <end position="187"/>
    </location>
</feature>
<feature type="transmembrane region" description="Helical" evidence="8">
    <location>
        <begin position="288"/>
        <end position="310"/>
    </location>
</feature>
<evidence type="ECO:0000256" key="4">
    <source>
        <dbReference type="ARBA" id="ARBA00022989"/>
    </source>
</evidence>
<feature type="transmembrane region" description="Helical" evidence="8">
    <location>
        <begin position="227"/>
        <end position="249"/>
    </location>
</feature>
<comment type="similarity">
    <text evidence="2">Belongs to the ADIPOR family.</text>
</comment>
<keyword evidence="10" id="KW-1185">Reference proteome</keyword>
<feature type="compositionally biased region" description="Low complexity" evidence="7">
    <location>
        <begin position="17"/>
        <end position="28"/>
    </location>
</feature>
<dbReference type="GO" id="GO:0038023">
    <property type="term" value="F:signaling receptor activity"/>
    <property type="evidence" value="ECO:0007669"/>
    <property type="project" value="TreeGrafter"/>
</dbReference>
<dbReference type="EMBL" id="LJSK01000004">
    <property type="protein sequence ID" value="KPI90594.1"/>
    <property type="molecule type" value="Genomic_DNA"/>
</dbReference>
<dbReference type="GO" id="GO:0046872">
    <property type="term" value="F:metal ion binding"/>
    <property type="evidence" value="ECO:0007669"/>
    <property type="project" value="UniProtKB-KW"/>
</dbReference>
<proteinExistence type="inferred from homology"/>
<evidence type="ECO:0000256" key="8">
    <source>
        <dbReference type="SAM" id="Phobius"/>
    </source>
</evidence>
<evidence type="ECO:0008006" key="11">
    <source>
        <dbReference type="Google" id="ProtNLM"/>
    </source>
</evidence>
<evidence type="ECO:0000256" key="1">
    <source>
        <dbReference type="ARBA" id="ARBA00004141"/>
    </source>
</evidence>
<feature type="binding site" evidence="6">
    <location>
        <position position="332"/>
    </location>
    <ligand>
        <name>Zn(2+)</name>
        <dbReference type="ChEBI" id="CHEBI:29105"/>
    </ligand>
</feature>
<comment type="caution">
    <text evidence="9">The sequence shown here is derived from an EMBL/GenBank/DDBJ whole genome shotgun (WGS) entry which is preliminary data.</text>
</comment>
<dbReference type="OrthoDB" id="529367at2759"/>
<keyword evidence="5 8" id="KW-0472">Membrane</keyword>
<organism evidence="9 10">
    <name type="scientific">Leptomonas seymouri</name>
    <dbReference type="NCBI Taxonomy" id="5684"/>
    <lineage>
        <taxon>Eukaryota</taxon>
        <taxon>Discoba</taxon>
        <taxon>Euglenozoa</taxon>
        <taxon>Kinetoplastea</taxon>
        <taxon>Metakinetoplastina</taxon>
        <taxon>Trypanosomatida</taxon>
        <taxon>Trypanosomatidae</taxon>
        <taxon>Leishmaniinae</taxon>
        <taxon>Leptomonas</taxon>
    </lineage>
</organism>
<feature type="transmembrane region" description="Helical" evidence="8">
    <location>
        <begin position="109"/>
        <end position="132"/>
    </location>
</feature>
<keyword evidence="4 8" id="KW-1133">Transmembrane helix</keyword>
<gene>
    <name evidence="9" type="ORF">ABL78_0354</name>
</gene>
<dbReference type="PANTHER" id="PTHR20855:SF52">
    <property type="entry name" value="ADIPONECTIN RECEPTOR PROTEIN"/>
    <property type="match status" value="1"/>
</dbReference>
<dbReference type="Proteomes" id="UP000038009">
    <property type="component" value="Unassembled WGS sequence"/>
</dbReference>
<feature type="transmembrane region" description="Helical" evidence="8">
    <location>
        <begin position="261"/>
        <end position="282"/>
    </location>
</feature>
<evidence type="ECO:0000313" key="9">
    <source>
        <dbReference type="EMBL" id="KPI90594.1"/>
    </source>
</evidence>
<evidence type="ECO:0000256" key="6">
    <source>
        <dbReference type="PIRSR" id="PIRSR604254-1"/>
    </source>
</evidence>
<accession>A0A0N1I280</accession>
<comment type="subcellular location">
    <subcellularLocation>
        <location evidence="1">Membrane</location>
        <topology evidence="1">Multi-pass membrane protein</topology>
    </subcellularLocation>
</comment>
<dbReference type="Pfam" id="PF03006">
    <property type="entry name" value="HlyIII"/>
    <property type="match status" value="1"/>
</dbReference>
<evidence type="ECO:0000256" key="2">
    <source>
        <dbReference type="ARBA" id="ARBA00007018"/>
    </source>
</evidence>
<evidence type="ECO:0000256" key="5">
    <source>
        <dbReference type="ARBA" id="ARBA00023136"/>
    </source>
</evidence>
<feature type="binding site" evidence="6">
    <location>
        <position position="183"/>
    </location>
    <ligand>
        <name>Zn(2+)</name>
        <dbReference type="ChEBI" id="CHEBI:29105"/>
    </ligand>
</feature>
<feature type="region of interest" description="Disordered" evidence="7">
    <location>
        <begin position="1"/>
        <end position="60"/>
    </location>
</feature>
<sequence>MGSTPKGQSKRRRSNNRRNASPSSPQSNGAATPKGNGGFHSDSKHQHKQSQAKLPQPHNEDPSLPLYCREDVPEYLADNTYILRHYRAFYSTSRCFSSIFRMHNETINIWSHLIGVAVFIGLIAHLFALYIVPEYHAGNVYFHVNRTAFPVAVEGEQTTWPFIIFGAYSFACVMCMLCSASFHTFLCHMSEELFHRAHALDYFGITFLIVGSFLPFCYYAMGCAPVWRNAYISMICTFGVIGIIGPFFRHWTSTGFASKRTLFYVVMVASGIIPTVHLAFMIPLAIGFPYVLGLLIMLALYGIGVFIYAFRIPEVFAPGKFDLYFSSHQIWHVCVMAAAITHFYNCTQMYLNRGSIVCR</sequence>
<evidence type="ECO:0000256" key="3">
    <source>
        <dbReference type="ARBA" id="ARBA00022692"/>
    </source>
</evidence>
<feature type="transmembrane region" description="Helical" evidence="8">
    <location>
        <begin position="199"/>
        <end position="221"/>
    </location>
</feature>
<evidence type="ECO:0000313" key="10">
    <source>
        <dbReference type="Proteomes" id="UP000038009"/>
    </source>
</evidence>
<reference evidence="9 10" key="1">
    <citation type="journal article" date="2015" name="PLoS Pathog.">
        <title>Leptomonas seymouri: Adaptations to the Dixenous Life Cycle Analyzed by Genome Sequencing, Transcriptome Profiling and Co-infection with Leishmania donovani.</title>
        <authorList>
            <person name="Kraeva N."/>
            <person name="Butenko A."/>
            <person name="Hlavacova J."/>
            <person name="Kostygov A."/>
            <person name="Myskova J."/>
            <person name="Grybchuk D."/>
            <person name="Lestinova T."/>
            <person name="Votypka J."/>
            <person name="Volf P."/>
            <person name="Opperdoes F."/>
            <person name="Flegontov P."/>
            <person name="Lukes J."/>
            <person name="Yurchenko V."/>
        </authorList>
    </citation>
    <scope>NUCLEOTIDE SEQUENCE [LARGE SCALE GENOMIC DNA]</scope>
    <source>
        <strain evidence="9 10">ATCC 30220</strain>
    </source>
</reference>
<keyword evidence="6" id="KW-0862">Zinc</keyword>
<protein>
    <recommendedName>
        <fullName evidence="11">Adiponectin receptor protein 1</fullName>
    </recommendedName>
</protein>
<feature type="binding site" evidence="6">
    <location>
        <position position="328"/>
    </location>
    <ligand>
        <name>Zn(2+)</name>
        <dbReference type="ChEBI" id="CHEBI:29105"/>
    </ligand>
</feature>
<name>A0A0N1I280_LEPSE</name>
<evidence type="ECO:0000256" key="7">
    <source>
        <dbReference type="SAM" id="MobiDB-lite"/>
    </source>
</evidence>
<keyword evidence="6" id="KW-0479">Metal-binding</keyword>
<keyword evidence="3 8" id="KW-0812">Transmembrane</keyword>
<dbReference type="AlphaFoldDB" id="A0A0N1I280"/>